<keyword evidence="3 7" id="KW-0067">ATP-binding</keyword>
<keyword evidence="2" id="KW-0547">Nucleotide-binding</keyword>
<dbReference type="RefSeq" id="WP_062086800.1">
    <property type="nucleotide sequence ID" value="NZ_CP014322.1"/>
</dbReference>
<evidence type="ECO:0000313" key="7">
    <source>
        <dbReference type="EMBL" id="MDO6579505.1"/>
    </source>
</evidence>
<evidence type="ECO:0000259" key="6">
    <source>
        <dbReference type="PROSITE" id="PS50893"/>
    </source>
</evidence>
<organism evidence="7 8">
    <name type="scientific">Alteromonas stellipolaris</name>
    <dbReference type="NCBI Taxonomy" id="233316"/>
    <lineage>
        <taxon>Bacteria</taxon>
        <taxon>Pseudomonadati</taxon>
        <taxon>Pseudomonadota</taxon>
        <taxon>Gammaproteobacteria</taxon>
        <taxon>Alteromonadales</taxon>
        <taxon>Alteromonadaceae</taxon>
        <taxon>Alteromonas/Salinimonas group</taxon>
        <taxon>Alteromonas</taxon>
    </lineage>
</organism>
<dbReference type="SUPFAM" id="SSF52540">
    <property type="entry name" value="P-loop containing nucleoside triphosphate hydrolases"/>
    <property type="match status" value="1"/>
</dbReference>
<dbReference type="InterPro" id="IPR003593">
    <property type="entry name" value="AAA+_ATPase"/>
</dbReference>
<comment type="caution">
    <text evidence="7">The sequence shown here is derived from an EMBL/GenBank/DDBJ whole genome shotgun (WGS) entry which is preliminary data.</text>
</comment>
<dbReference type="GO" id="GO:0005524">
    <property type="term" value="F:ATP binding"/>
    <property type="evidence" value="ECO:0007669"/>
    <property type="project" value="UniProtKB-KW"/>
</dbReference>
<dbReference type="InterPro" id="IPR027417">
    <property type="entry name" value="P-loop_NTPase"/>
</dbReference>
<sequence length="257" mass="28352">MSPVITLRDISVNKRLANITLDINKGDCVHILGPNGAGKSTLLSIMAGVLETEHGEASLLEQSLQQWPLGALATFRTLLAQQSEAVFAVSVKEYLSFFSSEPTFELPSLLEATLEVTGFLQTPLNRLSGGERQRVEICRALLQVWPAIKRGEALLLLDEPLQGVDIRHQYALMALFQTLCTKGNTLVLSSHDISLSANYSYKVLLMKLGTSVSFGLTESVLSVKNLEQTFDCHFAVNKRDDFLDIQVCAPIVLDQMW</sequence>
<evidence type="ECO:0000256" key="3">
    <source>
        <dbReference type="ARBA" id="ARBA00022840"/>
    </source>
</evidence>
<dbReference type="GeneID" id="83257922"/>
<evidence type="ECO:0000256" key="1">
    <source>
        <dbReference type="ARBA" id="ARBA00022448"/>
    </source>
</evidence>
<evidence type="ECO:0000256" key="4">
    <source>
        <dbReference type="ARBA" id="ARBA00022967"/>
    </source>
</evidence>
<comment type="function">
    <text evidence="5">Part of the ABC transporter complex HmuTUV involved in hemin import. Responsible for energy coupling to the transport system.</text>
</comment>
<dbReference type="PANTHER" id="PTHR42794">
    <property type="entry name" value="HEMIN IMPORT ATP-BINDING PROTEIN HMUV"/>
    <property type="match status" value="1"/>
</dbReference>
<gene>
    <name evidence="7" type="ORF">Q4527_19055</name>
</gene>
<evidence type="ECO:0000256" key="2">
    <source>
        <dbReference type="ARBA" id="ARBA00022741"/>
    </source>
</evidence>
<keyword evidence="1" id="KW-0813">Transport</keyword>
<dbReference type="PANTHER" id="PTHR42794:SF1">
    <property type="entry name" value="HEMIN IMPORT ATP-BINDING PROTEIN HMUV"/>
    <property type="match status" value="1"/>
</dbReference>
<dbReference type="InterPro" id="IPR017871">
    <property type="entry name" value="ABC_transporter-like_CS"/>
</dbReference>
<dbReference type="SMART" id="SM00382">
    <property type="entry name" value="AAA"/>
    <property type="match status" value="1"/>
</dbReference>
<dbReference type="InterPro" id="IPR003439">
    <property type="entry name" value="ABC_transporter-like_ATP-bd"/>
</dbReference>
<name>A0AAW7Z3V5_9ALTE</name>
<proteinExistence type="predicted"/>
<evidence type="ECO:0000256" key="5">
    <source>
        <dbReference type="ARBA" id="ARBA00037066"/>
    </source>
</evidence>
<dbReference type="PROSITE" id="PS00211">
    <property type="entry name" value="ABC_TRANSPORTER_1"/>
    <property type="match status" value="1"/>
</dbReference>
<dbReference type="GO" id="GO:0016887">
    <property type="term" value="F:ATP hydrolysis activity"/>
    <property type="evidence" value="ECO:0007669"/>
    <property type="project" value="InterPro"/>
</dbReference>
<accession>A0AAW7Z3V5</accession>
<dbReference type="Proteomes" id="UP001170717">
    <property type="component" value="Unassembled WGS sequence"/>
</dbReference>
<dbReference type="Pfam" id="PF00005">
    <property type="entry name" value="ABC_tran"/>
    <property type="match status" value="1"/>
</dbReference>
<evidence type="ECO:0000313" key="8">
    <source>
        <dbReference type="Proteomes" id="UP001170717"/>
    </source>
</evidence>
<dbReference type="PROSITE" id="PS50893">
    <property type="entry name" value="ABC_TRANSPORTER_2"/>
    <property type="match status" value="1"/>
</dbReference>
<protein>
    <submittedName>
        <fullName evidence="7">ATP-binding cassette domain-containing protein</fullName>
    </submittedName>
</protein>
<feature type="domain" description="ABC transporter" evidence="6">
    <location>
        <begin position="1"/>
        <end position="233"/>
    </location>
</feature>
<keyword evidence="4" id="KW-1278">Translocase</keyword>
<dbReference type="AlphaFoldDB" id="A0AAW7Z3V5"/>
<reference evidence="7" key="1">
    <citation type="submission" date="2023-07" db="EMBL/GenBank/DDBJ databases">
        <title>Genome content predicts the carbon catabolic preferences of heterotrophic bacteria.</title>
        <authorList>
            <person name="Gralka M."/>
        </authorList>
    </citation>
    <scope>NUCLEOTIDE SEQUENCE</scope>
    <source>
        <strain evidence="7">F2M12</strain>
    </source>
</reference>
<dbReference type="Gene3D" id="3.40.50.300">
    <property type="entry name" value="P-loop containing nucleotide triphosphate hydrolases"/>
    <property type="match status" value="1"/>
</dbReference>
<dbReference type="EMBL" id="JAUOQI010000021">
    <property type="protein sequence ID" value="MDO6579505.1"/>
    <property type="molecule type" value="Genomic_DNA"/>
</dbReference>